<dbReference type="SUPFAM" id="SSF57667">
    <property type="entry name" value="beta-beta-alpha zinc fingers"/>
    <property type="match status" value="1"/>
</dbReference>
<keyword evidence="5 11" id="KW-0863">Zinc-finger</keyword>
<gene>
    <name evidence="14" type="ORF">SKAU_G00281530</name>
</gene>
<dbReference type="FunFam" id="3.30.160.60:FF:000741">
    <property type="entry name" value="Zinc finger matrin-type protein 5"/>
    <property type="match status" value="1"/>
</dbReference>
<evidence type="ECO:0000256" key="12">
    <source>
        <dbReference type="SAM" id="MobiDB-lite"/>
    </source>
</evidence>
<dbReference type="InterPro" id="IPR036236">
    <property type="entry name" value="Znf_C2H2_sf"/>
</dbReference>
<dbReference type="Proteomes" id="UP001152622">
    <property type="component" value="Chromosome 11"/>
</dbReference>
<comment type="subcellular location">
    <subcellularLocation>
        <location evidence="1">Nucleus</location>
    </subcellularLocation>
</comment>
<accession>A0A9Q1EXB6</accession>
<dbReference type="EMBL" id="JAINUF010000011">
    <property type="protein sequence ID" value="KAJ8346752.1"/>
    <property type="molecule type" value="Genomic_DNA"/>
</dbReference>
<dbReference type="Gene3D" id="3.30.1370.210">
    <property type="match status" value="1"/>
</dbReference>
<dbReference type="SUPFAM" id="SSF90229">
    <property type="entry name" value="CCCH zinc finger"/>
    <property type="match status" value="1"/>
</dbReference>
<evidence type="ECO:0000256" key="5">
    <source>
        <dbReference type="ARBA" id="ARBA00022771"/>
    </source>
</evidence>
<keyword evidence="2" id="KW-0507">mRNA processing</keyword>
<keyword evidence="6 11" id="KW-0862">Zinc</keyword>
<name>A0A9Q1EXB6_SYNKA</name>
<dbReference type="PANTHER" id="PTHR16465:SF0">
    <property type="entry name" value="ZINC FINGER MATRIN-TYPE PROTEIN 5"/>
    <property type="match status" value="1"/>
</dbReference>
<evidence type="ECO:0000313" key="15">
    <source>
        <dbReference type="Proteomes" id="UP001152622"/>
    </source>
</evidence>
<feature type="region of interest" description="Disordered" evidence="12">
    <location>
        <begin position="164"/>
        <end position="205"/>
    </location>
</feature>
<dbReference type="GO" id="GO:0005689">
    <property type="term" value="C:U12-type spliceosomal complex"/>
    <property type="evidence" value="ECO:0007669"/>
    <property type="project" value="TreeGrafter"/>
</dbReference>
<dbReference type="InterPro" id="IPR013085">
    <property type="entry name" value="U1-CZ_Znf_C2H2"/>
</dbReference>
<evidence type="ECO:0000256" key="10">
    <source>
        <dbReference type="ARBA" id="ARBA00076547"/>
    </source>
</evidence>
<evidence type="ECO:0000256" key="2">
    <source>
        <dbReference type="ARBA" id="ARBA00022664"/>
    </source>
</evidence>
<dbReference type="GO" id="GO:0008380">
    <property type="term" value="P:RNA splicing"/>
    <property type="evidence" value="ECO:0007669"/>
    <property type="project" value="UniProtKB-KW"/>
</dbReference>
<keyword evidence="4" id="KW-0747">Spliceosome</keyword>
<evidence type="ECO:0000256" key="7">
    <source>
        <dbReference type="ARBA" id="ARBA00023187"/>
    </source>
</evidence>
<evidence type="ECO:0000256" key="3">
    <source>
        <dbReference type="ARBA" id="ARBA00022723"/>
    </source>
</evidence>
<evidence type="ECO:0000256" key="6">
    <source>
        <dbReference type="ARBA" id="ARBA00022833"/>
    </source>
</evidence>
<evidence type="ECO:0000313" key="14">
    <source>
        <dbReference type="EMBL" id="KAJ8346752.1"/>
    </source>
</evidence>
<dbReference type="OrthoDB" id="2417221at2759"/>
<dbReference type="Pfam" id="PF18044">
    <property type="entry name" value="zf-CCCH_4"/>
    <property type="match status" value="1"/>
</dbReference>
<dbReference type="SMART" id="SM00356">
    <property type="entry name" value="ZnF_C3H1"/>
    <property type="match status" value="1"/>
</dbReference>
<sequence length="205" mass="23320">MGENVKAIASHLSAFYLIPAVRILSSKYWDHKAHMGKRYYCDYCDRSFQDNMHNRKKHLNGVQHHRAKKAWFHSFRDAAAILAEEQSKKPCRKFIQTGQCGFGSNCRFSHITEKDIASLEQQIEGERQQGTEPAEWGLSPEHSAAEWLSCREKRLALHNSGLLEEEQSPQATDVPPHLLSIPNLPPSLLPPPPTGWQDASHTEWG</sequence>
<dbReference type="GO" id="GO:0008270">
    <property type="term" value="F:zinc ion binding"/>
    <property type="evidence" value="ECO:0007669"/>
    <property type="project" value="UniProtKB-KW"/>
</dbReference>
<evidence type="ECO:0000256" key="11">
    <source>
        <dbReference type="PROSITE-ProRule" id="PRU00723"/>
    </source>
</evidence>
<comment type="caution">
    <text evidence="14">The sequence shown here is derived from an EMBL/GenBank/DDBJ whole genome shotgun (WGS) entry which is preliminary data.</text>
</comment>
<evidence type="ECO:0000256" key="9">
    <source>
        <dbReference type="ARBA" id="ARBA00067764"/>
    </source>
</evidence>
<feature type="domain" description="C3H1-type" evidence="13">
    <location>
        <begin position="85"/>
        <end position="113"/>
    </location>
</feature>
<evidence type="ECO:0000256" key="4">
    <source>
        <dbReference type="ARBA" id="ARBA00022728"/>
    </source>
</evidence>
<dbReference type="Gene3D" id="3.30.160.60">
    <property type="entry name" value="Classic Zinc Finger"/>
    <property type="match status" value="1"/>
</dbReference>
<dbReference type="InterPro" id="IPR000571">
    <property type="entry name" value="Znf_CCCH"/>
</dbReference>
<dbReference type="Pfam" id="PF06220">
    <property type="entry name" value="zf-U1"/>
    <property type="match status" value="1"/>
</dbReference>
<dbReference type="InterPro" id="IPR041367">
    <property type="entry name" value="Znf-CCCH_4"/>
</dbReference>
<feature type="compositionally biased region" description="Pro residues" evidence="12">
    <location>
        <begin position="183"/>
        <end position="194"/>
    </location>
</feature>
<proteinExistence type="predicted"/>
<keyword evidence="15" id="KW-1185">Reference proteome</keyword>
<dbReference type="AlphaFoldDB" id="A0A9Q1EXB6"/>
<protein>
    <recommendedName>
        <fullName evidence="9">Zinc finger matrin-type protein 5</fullName>
    </recommendedName>
    <alternativeName>
        <fullName evidence="10">U11/U12 small nuclear ribonucleoprotein 20 kDa protein</fullName>
    </alternativeName>
</protein>
<dbReference type="PROSITE" id="PS50103">
    <property type="entry name" value="ZF_C3H1"/>
    <property type="match status" value="1"/>
</dbReference>
<evidence type="ECO:0000256" key="8">
    <source>
        <dbReference type="ARBA" id="ARBA00023242"/>
    </source>
</evidence>
<dbReference type="PANTHER" id="PTHR16465">
    <property type="entry name" value="NUCLEASE-RELATED"/>
    <property type="match status" value="1"/>
</dbReference>
<reference evidence="14" key="1">
    <citation type="journal article" date="2023" name="Science">
        <title>Genome structures resolve the early diversification of teleost fishes.</title>
        <authorList>
            <person name="Parey E."/>
            <person name="Louis A."/>
            <person name="Montfort J."/>
            <person name="Bouchez O."/>
            <person name="Roques C."/>
            <person name="Iampietro C."/>
            <person name="Lluch J."/>
            <person name="Castinel A."/>
            <person name="Donnadieu C."/>
            <person name="Desvignes T."/>
            <person name="Floi Bucao C."/>
            <person name="Jouanno E."/>
            <person name="Wen M."/>
            <person name="Mejri S."/>
            <person name="Dirks R."/>
            <person name="Jansen H."/>
            <person name="Henkel C."/>
            <person name="Chen W.J."/>
            <person name="Zahm M."/>
            <person name="Cabau C."/>
            <person name="Klopp C."/>
            <person name="Thompson A.W."/>
            <person name="Robinson-Rechavi M."/>
            <person name="Braasch I."/>
            <person name="Lecointre G."/>
            <person name="Bobe J."/>
            <person name="Postlethwait J.H."/>
            <person name="Berthelot C."/>
            <person name="Roest Crollius H."/>
            <person name="Guiguen Y."/>
        </authorList>
    </citation>
    <scope>NUCLEOTIDE SEQUENCE</scope>
    <source>
        <strain evidence="14">WJC10195</strain>
    </source>
</reference>
<organism evidence="14 15">
    <name type="scientific">Synaphobranchus kaupii</name>
    <name type="common">Kaup's arrowtooth eel</name>
    <dbReference type="NCBI Taxonomy" id="118154"/>
    <lineage>
        <taxon>Eukaryota</taxon>
        <taxon>Metazoa</taxon>
        <taxon>Chordata</taxon>
        <taxon>Craniata</taxon>
        <taxon>Vertebrata</taxon>
        <taxon>Euteleostomi</taxon>
        <taxon>Actinopterygii</taxon>
        <taxon>Neopterygii</taxon>
        <taxon>Teleostei</taxon>
        <taxon>Anguilliformes</taxon>
        <taxon>Synaphobranchidae</taxon>
        <taxon>Synaphobranchus</taxon>
    </lineage>
</organism>
<evidence type="ECO:0000259" key="13">
    <source>
        <dbReference type="PROSITE" id="PS50103"/>
    </source>
</evidence>
<dbReference type="InterPro" id="IPR036855">
    <property type="entry name" value="Znf_CCCH_sf"/>
</dbReference>
<keyword evidence="8" id="KW-0539">Nucleus</keyword>
<keyword evidence="3 11" id="KW-0479">Metal-binding</keyword>
<evidence type="ECO:0000256" key="1">
    <source>
        <dbReference type="ARBA" id="ARBA00004123"/>
    </source>
</evidence>
<keyword evidence="7" id="KW-0508">mRNA splicing</keyword>
<dbReference type="GO" id="GO:0006397">
    <property type="term" value="P:mRNA processing"/>
    <property type="evidence" value="ECO:0007669"/>
    <property type="project" value="UniProtKB-KW"/>
</dbReference>
<feature type="zinc finger region" description="C3H1-type" evidence="11">
    <location>
        <begin position="85"/>
        <end position="113"/>
    </location>
</feature>